<dbReference type="AlphaFoldDB" id="A0AAW0YD56"/>
<accession>A0AAW0YD56</accession>
<evidence type="ECO:0000313" key="3">
    <source>
        <dbReference type="Proteomes" id="UP001388673"/>
    </source>
</evidence>
<dbReference type="PANTHER" id="PTHR43805:SF1">
    <property type="entry name" value="GP-PDE DOMAIN-CONTAINING PROTEIN"/>
    <property type="match status" value="1"/>
</dbReference>
<evidence type="ECO:0000313" key="2">
    <source>
        <dbReference type="EMBL" id="KAK8843467.1"/>
    </source>
</evidence>
<dbReference type="GeneID" id="92184382"/>
<dbReference type="Gene3D" id="3.20.20.190">
    <property type="entry name" value="Phosphatidylinositol (PI) phosphodiesterase"/>
    <property type="match status" value="1"/>
</dbReference>
<dbReference type="SUPFAM" id="SSF51695">
    <property type="entry name" value="PLC-like phosphodiesterases"/>
    <property type="match status" value="1"/>
</dbReference>
<dbReference type="EMBL" id="JBCAWK010000015">
    <property type="protein sequence ID" value="KAK8843467.1"/>
    <property type="molecule type" value="Genomic_DNA"/>
</dbReference>
<evidence type="ECO:0000259" key="1">
    <source>
        <dbReference type="PROSITE" id="PS51704"/>
    </source>
</evidence>
<feature type="domain" description="GP-PDE" evidence="1">
    <location>
        <begin position="102"/>
        <end position="343"/>
    </location>
</feature>
<dbReference type="KEGG" id="kne:92184382"/>
<protein>
    <recommendedName>
        <fullName evidence="1">GP-PDE domain-containing protein</fullName>
    </recommendedName>
</protein>
<dbReference type="InterPro" id="IPR017946">
    <property type="entry name" value="PLC-like_Pdiesterase_TIM-brl"/>
</dbReference>
<gene>
    <name evidence="2" type="ORF">IAR55_007124</name>
</gene>
<name>A0AAW0YD56_9TREE</name>
<dbReference type="GO" id="GO:0008081">
    <property type="term" value="F:phosphoric diester hydrolase activity"/>
    <property type="evidence" value="ECO:0007669"/>
    <property type="project" value="InterPro"/>
</dbReference>
<comment type="caution">
    <text evidence="2">The sequence shown here is derived from an EMBL/GenBank/DDBJ whole genome shotgun (WGS) entry which is preliminary data.</text>
</comment>
<dbReference type="PROSITE" id="PS51704">
    <property type="entry name" value="GP_PDE"/>
    <property type="match status" value="1"/>
</dbReference>
<dbReference type="GO" id="GO:0006629">
    <property type="term" value="P:lipid metabolic process"/>
    <property type="evidence" value="ECO:0007669"/>
    <property type="project" value="InterPro"/>
</dbReference>
<dbReference type="CDD" id="cd08570">
    <property type="entry name" value="GDPD_YPL206cp_fungi"/>
    <property type="match status" value="1"/>
</dbReference>
<reference evidence="2 3" key="1">
    <citation type="journal article" date="2024" name="bioRxiv">
        <title>Comparative genomics of Cryptococcus and Kwoniella reveals pathogenesis evolution and contrasting karyotype dynamics via intercentromeric recombination or chromosome fusion.</title>
        <authorList>
            <person name="Coelho M.A."/>
            <person name="David-Palma M."/>
            <person name="Shea T."/>
            <person name="Bowers K."/>
            <person name="McGinley-Smith S."/>
            <person name="Mohammad A.W."/>
            <person name="Gnirke A."/>
            <person name="Yurkov A.M."/>
            <person name="Nowrousian M."/>
            <person name="Sun S."/>
            <person name="Cuomo C.A."/>
            <person name="Heitman J."/>
        </authorList>
    </citation>
    <scope>NUCLEOTIDE SEQUENCE [LARGE SCALE GENOMIC DNA]</scope>
    <source>
        <strain evidence="2 3">CBS 13917</strain>
    </source>
</reference>
<proteinExistence type="predicted"/>
<keyword evidence="3" id="KW-1185">Reference proteome</keyword>
<dbReference type="InterPro" id="IPR030395">
    <property type="entry name" value="GP_PDE_dom"/>
</dbReference>
<dbReference type="Proteomes" id="UP001388673">
    <property type="component" value="Unassembled WGS sequence"/>
</dbReference>
<organism evidence="2 3">
    <name type="scientific">Kwoniella newhampshirensis</name>
    <dbReference type="NCBI Taxonomy" id="1651941"/>
    <lineage>
        <taxon>Eukaryota</taxon>
        <taxon>Fungi</taxon>
        <taxon>Dikarya</taxon>
        <taxon>Basidiomycota</taxon>
        <taxon>Agaricomycotina</taxon>
        <taxon>Tremellomycetes</taxon>
        <taxon>Tremellales</taxon>
        <taxon>Cryptococcaceae</taxon>
        <taxon>Kwoniella</taxon>
    </lineage>
</organism>
<dbReference type="RefSeq" id="XP_066799415.1">
    <property type="nucleotide sequence ID" value="XM_066950200.1"/>
</dbReference>
<sequence length="411" mass="46063">MPASVPAPNSASALAQPQVGLSAPAPAPALAPASAKVEMKIARLGGSTLPTPDLSPSLSAGPSPAFSTVLQSPALSEFELENPFDRLADGQDASKEVGWTMPECWGHRGASASFPENTRMSFIEACKAGADGIETDIHMTADNVLVMFHDPDLSRTTDSNGRIDKLPWHGVLEHVRTKKAPHQPIPKFTEVIEILLQLENANVKLNIDCKVENDPVRLFGLIKDVVEGYEGWESRLAPRLILGIWHPKFIAAATTILPYLPRYAISMSIPQCRKYFFDACHGFSIMYEVLASSEGQRLLRDCRKHKKEICAWTVNIREEMRECTRWGVKSVISDKPELWRELKREIEADRARALKPTIQTYVLPFIQKKNWWFEYQRLAREETEYLEKEGGTFDIDVPEVEMRIARPADSL</sequence>
<dbReference type="PANTHER" id="PTHR43805">
    <property type="entry name" value="GLYCEROPHOSPHORYL DIESTER PHOSPHODIESTERASE"/>
    <property type="match status" value="1"/>
</dbReference>
<dbReference type="Pfam" id="PF03009">
    <property type="entry name" value="GDPD"/>
    <property type="match status" value="1"/>
</dbReference>